<keyword evidence="5 10" id="KW-0819">tRNA processing</keyword>
<dbReference type="EMBL" id="JACCCV010000001">
    <property type="protein sequence ID" value="NYF50354.1"/>
    <property type="molecule type" value="Genomic_DNA"/>
</dbReference>
<dbReference type="AlphaFoldDB" id="A0A7Y9T3G9"/>
<comment type="function">
    <text evidence="2 10 12">Catalyzes the transfer of a dimethylallyl group onto the adenine at position 37 in tRNAs that read codons beginning with uridine, leading to the formation of N6-(dimethylallyl)adenosine (i(6)A).</text>
</comment>
<keyword evidence="4 10" id="KW-0808">Transferase</keyword>
<reference evidence="14 15" key="1">
    <citation type="submission" date="2020-07" db="EMBL/GenBank/DDBJ databases">
        <title>Genomic Encyclopedia of Type Strains, Phase IV (KMG-V): Genome sequencing to study the core and pangenomes of soil and plant-associated prokaryotes.</title>
        <authorList>
            <person name="Whitman W."/>
        </authorList>
    </citation>
    <scope>NUCLEOTIDE SEQUENCE [LARGE SCALE GENOMIC DNA]</scope>
    <source>
        <strain evidence="14 15">M8UP30</strain>
    </source>
</reference>
<comment type="caution">
    <text evidence="10">Lacks conserved residue(s) required for the propagation of feature annotation.</text>
</comment>
<feature type="binding site" evidence="10">
    <location>
        <begin position="13"/>
        <end position="20"/>
    </location>
    <ligand>
        <name>ATP</name>
        <dbReference type="ChEBI" id="CHEBI:30616"/>
    </ligand>
</feature>
<dbReference type="PANTHER" id="PTHR11088">
    <property type="entry name" value="TRNA DIMETHYLALLYLTRANSFERASE"/>
    <property type="match status" value="1"/>
</dbReference>
<dbReference type="Proteomes" id="UP000534186">
    <property type="component" value="Unassembled WGS sequence"/>
</dbReference>
<keyword evidence="8 10" id="KW-0460">Magnesium</keyword>
<dbReference type="Gene3D" id="3.40.50.300">
    <property type="entry name" value="P-loop containing nucleotide triphosphate hydrolases"/>
    <property type="match status" value="1"/>
</dbReference>
<comment type="catalytic activity">
    <reaction evidence="9 10 11">
        <text>adenosine(37) in tRNA + dimethylallyl diphosphate = N(6)-dimethylallyladenosine(37) in tRNA + diphosphate</text>
        <dbReference type="Rhea" id="RHEA:26482"/>
        <dbReference type="Rhea" id="RHEA-COMP:10162"/>
        <dbReference type="Rhea" id="RHEA-COMP:10375"/>
        <dbReference type="ChEBI" id="CHEBI:33019"/>
        <dbReference type="ChEBI" id="CHEBI:57623"/>
        <dbReference type="ChEBI" id="CHEBI:74411"/>
        <dbReference type="ChEBI" id="CHEBI:74415"/>
        <dbReference type="EC" id="2.5.1.75"/>
    </reaction>
</comment>
<dbReference type="GO" id="GO:0005524">
    <property type="term" value="F:ATP binding"/>
    <property type="evidence" value="ECO:0007669"/>
    <property type="project" value="UniProtKB-UniRule"/>
</dbReference>
<feature type="site" description="Interaction with substrate tRNA" evidence="10">
    <location>
        <position position="126"/>
    </location>
</feature>
<evidence type="ECO:0000256" key="6">
    <source>
        <dbReference type="ARBA" id="ARBA00022741"/>
    </source>
</evidence>
<evidence type="ECO:0000256" key="10">
    <source>
        <dbReference type="HAMAP-Rule" id="MF_00185"/>
    </source>
</evidence>
<evidence type="ECO:0000256" key="12">
    <source>
        <dbReference type="RuleBase" id="RU003784"/>
    </source>
</evidence>
<dbReference type="Pfam" id="PF01715">
    <property type="entry name" value="IPPT"/>
    <property type="match status" value="1"/>
</dbReference>
<dbReference type="EC" id="2.5.1.75" evidence="10"/>
<evidence type="ECO:0000256" key="8">
    <source>
        <dbReference type="ARBA" id="ARBA00022842"/>
    </source>
</evidence>
<keyword evidence="6 10" id="KW-0547">Nucleotide-binding</keyword>
<evidence type="ECO:0000256" key="11">
    <source>
        <dbReference type="RuleBase" id="RU003783"/>
    </source>
</evidence>
<dbReference type="HAMAP" id="MF_00185">
    <property type="entry name" value="IPP_trans"/>
    <property type="match status" value="1"/>
</dbReference>
<sequence length="333" mass="36716">MNPPDHPLIVLVGPTASGKTSLAIHLAQQFNGEIISCDSVAVYREMEIGTAKPTHEERALVPHHMIDIAWPDEPSTAGDYSRQAREALVGITERGHLPIVAGGTGLYLRALTDGLFPAPPQKPGQRERLRNIASTRGPAYLHRLLTRLDPTAAAAIHANDIAKVVRAIEVSLATGHSHNASKRTPMTEQWQQGRDALIGYSILRLGLNPARPLLYERINQRAAAMFSGERPDGGLIEETRRLIARYGEACRPLTSLGYAEASAVLRNQLTREQAVSQAQQGHRNYAKRQLTWFRREPDMHWLPGSGGDPDIADQARDLVSKHLREQEKAHPQG</sequence>
<feature type="region of interest" description="Interaction with substrate tRNA" evidence="10">
    <location>
        <begin position="38"/>
        <end position="41"/>
    </location>
</feature>
<evidence type="ECO:0000256" key="13">
    <source>
        <dbReference type="RuleBase" id="RU003785"/>
    </source>
</evidence>
<comment type="subunit">
    <text evidence="10">Monomer.</text>
</comment>
<comment type="caution">
    <text evidence="14">The sequence shown here is derived from an EMBL/GenBank/DDBJ whole genome shotgun (WGS) entry which is preliminary data.</text>
</comment>
<dbReference type="SUPFAM" id="SSF52540">
    <property type="entry name" value="P-loop containing nucleoside triphosphate hydrolases"/>
    <property type="match status" value="2"/>
</dbReference>
<evidence type="ECO:0000256" key="2">
    <source>
        <dbReference type="ARBA" id="ARBA00003213"/>
    </source>
</evidence>
<evidence type="ECO:0000256" key="5">
    <source>
        <dbReference type="ARBA" id="ARBA00022694"/>
    </source>
</evidence>
<gene>
    <name evidence="10" type="primary">miaA</name>
    <name evidence="14" type="ORF">HDF12_000719</name>
</gene>
<feature type="site" description="Interaction with substrate tRNA" evidence="10">
    <location>
        <position position="104"/>
    </location>
</feature>
<dbReference type="InterPro" id="IPR027417">
    <property type="entry name" value="P-loop_NTPase"/>
</dbReference>
<dbReference type="NCBIfam" id="TIGR00174">
    <property type="entry name" value="miaA"/>
    <property type="match status" value="1"/>
</dbReference>
<evidence type="ECO:0000256" key="1">
    <source>
        <dbReference type="ARBA" id="ARBA00001946"/>
    </source>
</evidence>
<dbReference type="PANTHER" id="PTHR11088:SF60">
    <property type="entry name" value="TRNA DIMETHYLALLYLTRANSFERASE"/>
    <property type="match status" value="1"/>
</dbReference>
<organism evidence="14 15">
    <name type="scientific">Tunturiibacter lichenicola</name>
    <dbReference type="NCBI Taxonomy" id="2051959"/>
    <lineage>
        <taxon>Bacteria</taxon>
        <taxon>Pseudomonadati</taxon>
        <taxon>Acidobacteriota</taxon>
        <taxon>Terriglobia</taxon>
        <taxon>Terriglobales</taxon>
        <taxon>Acidobacteriaceae</taxon>
        <taxon>Tunturiibacter</taxon>
    </lineage>
</organism>
<dbReference type="InterPro" id="IPR018022">
    <property type="entry name" value="IPT"/>
</dbReference>
<evidence type="ECO:0000256" key="4">
    <source>
        <dbReference type="ARBA" id="ARBA00022679"/>
    </source>
</evidence>
<feature type="binding site" evidence="10">
    <location>
        <begin position="15"/>
        <end position="20"/>
    </location>
    <ligand>
        <name>substrate</name>
    </ligand>
</feature>
<dbReference type="GO" id="GO:0052381">
    <property type="term" value="F:tRNA dimethylallyltransferase activity"/>
    <property type="evidence" value="ECO:0007669"/>
    <property type="project" value="UniProtKB-UniRule"/>
</dbReference>
<protein>
    <recommendedName>
        <fullName evidence="10">tRNA dimethylallyltransferase</fullName>
        <ecNumber evidence="10">2.5.1.75</ecNumber>
    </recommendedName>
    <alternativeName>
        <fullName evidence="10">Dimethylallyl diphosphate:tRNA dimethylallyltransferase</fullName>
        <shortName evidence="10">DMAPP:tRNA dimethylallyltransferase</shortName>
        <shortName evidence="10">DMATase</shortName>
    </alternativeName>
    <alternativeName>
        <fullName evidence="10">Isopentenyl-diphosphate:tRNA isopentenyltransferase</fullName>
        <shortName evidence="10">IPP transferase</shortName>
        <shortName evidence="10">IPPT</shortName>
        <shortName evidence="10">IPTase</shortName>
    </alternativeName>
</protein>
<evidence type="ECO:0000313" key="14">
    <source>
        <dbReference type="EMBL" id="NYF50354.1"/>
    </source>
</evidence>
<proteinExistence type="inferred from homology"/>
<keyword evidence="7 10" id="KW-0067">ATP-binding</keyword>
<evidence type="ECO:0000256" key="7">
    <source>
        <dbReference type="ARBA" id="ARBA00022840"/>
    </source>
</evidence>
<dbReference type="Gene3D" id="1.10.20.140">
    <property type="match status" value="1"/>
</dbReference>
<name>A0A7Y9T3G9_9BACT</name>
<evidence type="ECO:0000256" key="3">
    <source>
        <dbReference type="ARBA" id="ARBA00005842"/>
    </source>
</evidence>
<comment type="cofactor">
    <cofactor evidence="1 10">
        <name>Mg(2+)</name>
        <dbReference type="ChEBI" id="CHEBI:18420"/>
    </cofactor>
</comment>
<dbReference type="GO" id="GO:0006400">
    <property type="term" value="P:tRNA modification"/>
    <property type="evidence" value="ECO:0007669"/>
    <property type="project" value="TreeGrafter"/>
</dbReference>
<evidence type="ECO:0000256" key="9">
    <source>
        <dbReference type="ARBA" id="ARBA00049563"/>
    </source>
</evidence>
<evidence type="ECO:0000313" key="15">
    <source>
        <dbReference type="Proteomes" id="UP000534186"/>
    </source>
</evidence>
<accession>A0A7Y9T3G9</accession>
<comment type="similarity">
    <text evidence="3 10 13">Belongs to the IPP transferase family.</text>
</comment>
<dbReference type="InterPro" id="IPR039657">
    <property type="entry name" value="Dimethylallyltransferase"/>
</dbReference>